<evidence type="ECO:0000256" key="1">
    <source>
        <dbReference type="ARBA" id="ARBA00004651"/>
    </source>
</evidence>
<keyword evidence="8" id="KW-0472">Membrane</keyword>
<keyword evidence="5" id="KW-0812">Transmembrane</keyword>
<dbReference type="PANTHER" id="PTHR33121:SF80">
    <property type="entry name" value="CYCLIC DI-GMP PHOSPHODIESTERASE PDEL"/>
    <property type="match status" value="1"/>
</dbReference>
<dbReference type="Pfam" id="PF12792">
    <property type="entry name" value="CSS-motif"/>
    <property type="match status" value="1"/>
</dbReference>
<dbReference type="PANTHER" id="PTHR33121">
    <property type="entry name" value="CYCLIC DI-GMP PHOSPHODIESTERASE PDEF"/>
    <property type="match status" value="1"/>
</dbReference>
<dbReference type="InterPro" id="IPR035919">
    <property type="entry name" value="EAL_sf"/>
</dbReference>
<keyword evidence="4" id="KW-0973">c-di-GMP</keyword>
<evidence type="ECO:0000256" key="4">
    <source>
        <dbReference type="ARBA" id="ARBA00022636"/>
    </source>
</evidence>
<evidence type="ECO:0000256" key="3">
    <source>
        <dbReference type="ARBA" id="ARBA00022475"/>
    </source>
</evidence>
<evidence type="ECO:0000256" key="2">
    <source>
        <dbReference type="ARBA" id="ARBA00012282"/>
    </source>
</evidence>
<proteinExistence type="predicted"/>
<dbReference type="InterPro" id="IPR050706">
    <property type="entry name" value="Cyclic-di-GMP_PDE-like"/>
</dbReference>
<evidence type="ECO:0000256" key="6">
    <source>
        <dbReference type="ARBA" id="ARBA00022801"/>
    </source>
</evidence>
<dbReference type="EC" id="3.1.4.52" evidence="2"/>
<feature type="domain" description="EAL" evidence="10">
    <location>
        <begin position="230"/>
        <end position="477"/>
    </location>
</feature>
<comment type="catalytic activity">
    <reaction evidence="9">
        <text>3',3'-c-di-GMP + H2O = 5'-phosphoguanylyl(3'-&gt;5')guanosine + H(+)</text>
        <dbReference type="Rhea" id="RHEA:24902"/>
        <dbReference type="ChEBI" id="CHEBI:15377"/>
        <dbReference type="ChEBI" id="CHEBI:15378"/>
        <dbReference type="ChEBI" id="CHEBI:58754"/>
        <dbReference type="ChEBI" id="CHEBI:58805"/>
        <dbReference type="EC" id="3.1.4.52"/>
    </reaction>
</comment>
<keyword evidence="12" id="KW-1185">Reference proteome</keyword>
<dbReference type="Proteomes" id="UP000253201">
    <property type="component" value="Unassembled WGS sequence"/>
</dbReference>
<evidence type="ECO:0000313" key="12">
    <source>
        <dbReference type="Proteomes" id="UP000253201"/>
    </source>
</evidence>
<protein>
    <recommendedName>
        <fullName evidence="2">cyclic-guanylate-specific phosphodiesterase</fullName>
        <ecNumber evidence="2">3.1.4.52</ecNumber>
    </recommendedName>
</protein>
<dbReference type="SUPFAM" id="SSF141868">
    <property type="entry name" value="EAL domain-like"/>
    <property type="match status" value="1"/>
</dbReference>
<comment type="subcellular location">
    <subcellularLocation>
        <location evidence="1">Cell membrane</location>
        <topology evidence="1">Multi-pass membrane protein</topology>
    </subcellularLocation>
</comment>
<dbReference type="CDD" id="cd01948">
    <property type="entry name" value="EAL"/>
    <property type="match status" value="1"/>
</dbReference>
<dbReference type="Pfam" id="PF00563">
    <property type="entry name" value="EAL"/>
    <property type="match status" value="1"/>
</dbReference>
<organism evidence="11 12">
    <name type="scientific">Pseudocitrobacter faecalis</name>
    <dbReference type="NCBI Taxonomy" id="1398493"/>
    <lineage>
        <taxon>Bacteria</taxon>
        <taxon>Pseudomonadati</taxon>
        <taxon>Pseudomonadota</taxon>
        <taxon>Gammaproteobacteria</taxon>
        <taxon>Enterobacterales</taxon>
        <taxon>Enterobacteriaceae</taxon>
        <taxon>Pseudocitrobacter</taxon>
    </lineage>
</organism>
<dbReference type="InterPro" id="IPR001633">
    <property type="entry name" value="EAL_dom"/>
</dbReference>
<sequence>MSLRRKVLPLLLALLVLLSGVLSSLIQWKQDEKKVRENSLNDLISVIDAEFESAQAMAAIAGSYIGKTCTDEVVRSLSRMNASVEYIRSVNIIENGEWSCSSLEGRQSLGINSEGTKTRTLMTQYVNRQGTEMYMTYFPVKEQVVAVAIYKAAIDKILYDFSRDEDIEAQFLLEPKSNPLMQAGSSNFPFWIVFNTQESWVDYLKDNRYIIAIFVALAAGLFFHLKNLQKRSPMKELKSAINDDQFVPYYQPVVELSSGEIVGAEALIRWVHPEQGIIPPNEFINAAEQSGQINKMTLGLMKHIEKDMQALSNVVCKSFHIGLNVPPGAFSDDGFTKNCIEFITRMNQKSIRVMLEITERQQNVVSEDVRDRLKNAGADLALDDFGTGFSNYEALQKIAPKFLKIDKMFIDTLTHGGVSEHIVDNIIHLSKSTGIPLIAEGIEDSEQAVKLISKGVTLGQGYLYSKPIPYQDFRRLL</sequence>
<name>A0ABX9FYU0_9ENTR</name>
<keyword evidence="7" id="KW-1133">Transmembrane helix</keyword>
<accession>A0ABX9FYU0</accession>
<dbReference type="PROSITE" id="PS50883">
    <property type="entry name" value="EAL"/>
    <property type="match status" value="1"/>
</dbReference>
<evidence type="ECO:0000256" key="8">
    <source>
        <dbReference type="ARBA" id="ARBA00023136"/>
    </source>
</evidence>
<reference evidence="11 12" key="1">
    <citation type="submission" date="2018-06" db="EMBL/GenBank/DDBJ databases">
        <title>Genomic Encyclopedia of Type Strains, Phase IV (KMG-IV): sequencing the most valuable type-strain genomes for metagenomic binning, comparative biology and taxonomic classification.</title>
        <authorList>
            <person name="Goeker M."/>
        </authorList>
    </citation>
    <scope>NUCLEOTIDE SEQUENCE [LARGE SCALE GENOMIC DNA]</scope>
    <source>
        <strain evidence="11 12">DSM 27453</strain>
    </source>
</reference>
<keyword evidence="3" id="KW-1003">Cell membrane</keyword>
<keyword evidence="6" id="KW-0378">Hydrolase</keyword>
<evidence type="ECO:0000256" key="5">
    <source>
        <dbReference type="ARBA" id="ARBA00022692"/>
    </source>
</evidence>
<evidence type="ECO:0000259" key="10">
    <source>
        <dbReference type="PROSITE" id="PS50883"/>
    </source>
</evidence>
<gene>
    <name evidence="11" type="ORF">DFQ50_103181</name>
</gene>
<dbReference type="EMBL" id="QNRL01000003">
    <property type="protein sequence ID" value="RBP12572.1"/>
    <property type="molecule type" value="Genomic_DNA"/>
</dbReference>
<comment type="caution">
    <text evidence="11">The sequence shown here is derived from an EMBL/GenBank/DDBJ whole genome shotgun (WGS) entry which is preliminary data.</text>
</comment>
<dbReference type="SMART" id="SM00052">
    <property type="entry name" value="EAL"/>
    <property type="match status" value="1"/>
</dbReference>
<evidence type="ECO:0000313" key="11">
    <source>
        <dbReference type="EMBL" id="RBP12572.1"/>
    </source>
</evidence>
<evidence type="ECO:0000256" key="7">
    <source>
        <dbReference type="ARBA" id="ARBA00022989"/>
    </source>
</evidence>
<evidence type="ECO:0000256" key="9">
    <source>
        <dbReference type="ARBA" id="ARBA00034290"/>
    </source>
</evidence>
<dbReference type="Gene3D" id="3.20.20.450">
    <property type="entry name" value="EAL domain"/>
    <property type="match status" value="1"/>
</dbReference>
<dbReference type="RefSeq" id="WP_113857683.1">
    <property type="nucleotide sequence ID" value="NZ_QNRL01000003.1"/>
</dbReference>
<dbReference type="InterPro" id="IPR024744">
    <property type="entry name" value="CSS-motif_dom"/>
</dbReference>